<sequence>MDDGKDKDKSLQKFIDILKEFPIELITRIGAGFLASEFHLKELVMMTCLDDALDSLILQIFMAGQLEYKKFNIHEGFTMSQVDGWIMYQNVAYNQLLEFVKKYDLHFDDVSVHLDAFYSIKFNDPLEVPELLTEYTSGIILSINGQPLVAAKNIPFMTKVTELRLRLTDGHTEQEKFDFDYLEKSTHLRSFILESIPENLFVRFREIIYQLSQEQETLKYFKLILYPPDAPDFELGQGTILWAQMCASLELQTDFALHSTKANLDMDRADLFGPFYSVLWKAVKDDCVYLDLLQGSGNNHLASFPKLKSLNLMVNEYSQHCISDTIEELTVGVTQHLTRTIDFIGMAKLHKLKLRNCDLELLMMPQWVQHLELDSVTVEKPAMAPRWLKTLKISAEKEMPSFLLHDQVDVFSYKQIPMG</sequence>
<name>A0A9W6YYJ6_AMBMO</name>
<dbReference type="EMBL" id="BSXU01001517">
    <property type="protein sequence ID" value="GMG28361.1"/>
    <property type="molecule type" value="Genomic_DNA"/>
</dbReference>
<proteinExistence type="predicted"/>
<gene>
    <name evidence="1" type="ORF">Amon01_000356800</name>
</gene>
<keyword evidence="2" id="KW-1185">Reference proteome</keyword>
<evidence type="ECO:0000313" key="2">
    <source>
        <dbReference type="Proteomes" id="UP001165063"/>
    </source>
</evidence>
<comment type="caution">
    <text evidence="1">The sequence shown here is derived from an EMBL/GenBank/DDBJ whole genome shotgun (WGS) entry which is preliminary data.</text>
</comment>
<reference evidence="1" key="1">
    <citation type="submission" date="2023-04" db="EMBL/GenBank/DDBJ databases">
        <title>Ambrosiozyma monospora NBRC 1965.</title>
        <authorList>
            <person name="Ichikawa N."/>
            <person name="Sato H."/>
            <person name="Tonouchi N."/>
        </authorList>
    </citation>
    <scope>NUCLEOTIDE SEQUENCE</scope>
    <source>
        <strain evidence="1">NBRC 1965</strain>
    </source>
</reference>
<organism evidence="1 2">
    <name type="scientific">Ambrosiozyma monospora</name>
    <name type="common">Yeast</name>
    <name type="synonym">Endomycopsis monosporus</name>
    <dbReference type="NCBI Taxonomy" id="43982"/>
    <lineage>
        <taxon>Eukaryota</taxon>
        <taxon>Fungi</taxon>
        <taxon>Dikarya</taxon>
        <taxon>Ascomycota</taxon>
        <taxon>Saccharomycotina</taxon>
        <taxon>Pichiomycetes</taxon>
        <taxon>Pichiales</taxon>
        <taxon>Pichiaceae</taxon>
        <taxon>Ambrosiozyma</taxon>
    </lineage>
</organism>
<accession>A0A9W6YYJ6</accession>
<dbReference type="AlphaFoldDB" id="A0A9W6YYJ6"/>
<dbReference type="Proteomes" id="UP001165063">
    <property type="component" value="Unassembled WGS sequence"/>
</dbReference>
<evidence type="ECO:0000313" key="1">
    <source>
        <dbReference type="EMBL" id="GMG28361.1"/>
    </source>
</evidence>
<protein>
    <submittedName>
        <fullName evidence="1">Unnamed protein product</fullName>
    </submittedName>
</protein>